<dbReference type="GO" id="GO:0005829">
    <property type="term" value="C:cytosol"/>
    <property type="evidence" value="ECO:0007669"/>
    <property type="project" value="GOC"/>
</dbReference>
<dbReference type="GO" id="GO:0006896">
    <property type="term" value="P:Golgi to vacuole transport"/>
    <property type="evidence" value="ECO:0000318"/>
    <property type="project" value="GO_Central"/>
</dbReference>
<dbReference type="OMA" id="MEYEAND"/>
<dbReference type="PANTHER" id="PTHR21230:SF26">
    <property type="entry name" value="VESICLE TRANSPORT THROUGH INTERACTION WITH T-SNARES HOMOLOG 1A"/>
    <property type="match status" value="1"/>
</dbReference>
<dbReference type="AlphaFoldDB" id="F6Z6E4"/>
<feature type="domain" description="Vesicle transport v-SNARE N-terminal" evidence="16">
    <location>
        <begin position="1"/>
        <end position="92"/>
    </location>
</feature>
<protein>
    <recommendedName>
        <fullName evidence="12">Vesicle transport through interaction with t-SNAREs homolog 1A</fullName>
    </recommendedName>
    <alternativeName>
        <fullName evidence="14">Vesicle transport v-SNARE protein Vti1-like 2</fullName>
    </alternativeName>
    <alternativeName>
        <fullName evidence="13">Vti1-rp2</fullName>
    </alternativeName>
</protein>
<dbReference type="Ensembl" id="ENSCINT00000028758.2">
    <property type="protein sequence ID" value="ENSCINP00000028512.2"/>
    <property type="gene ID" value="ENSCING00000016458.2"/>
</dbReference>
<sequence length="176" mass="20484">MASLLLSYEQQFSTLTAEVTQRMGTIHNYHGTERKSLISSIERQLDEAQELLEQMDLEIRELPNSERGKLMGRMKSYQTEFNNLETQMKKAKTTNNANKLRDELLSMDDNGTDDQRARLLDNTERLENSSRRLEVGYRVVMETEKVGQDILDNLQRDRETISRTRQRLRDGDANLG</sequence>
<keyword evidence="9" id="KW-0472">Membrane</keyword>
<dbReference type="GO" id="GO:0005794">
    <property type="term" value="C:Golgi apparatus"/>
    <property type="evidence" value="ECO:0000318"/>
    <property type="project" value="GO_Central"/>
</dbReference>
<evidence type="ECO:0000256" key="11">
    <source>
        <dbReference type="ARBA" id="ARBA00065755"/>
    </source>
</evidence>
<evidence type="ECO:0000259" key="16">
    <source>
        <dbReference type="Pfam" id="PF05008"/>
    </source>
</evidence>
<evidence type="ECO:0000256" key="3">
    <source>
        <dbReference type="ARBA" id="ARBA00022448"/>
    </source>
</evidence>
<comment type="similarity">
    <text evidence="2">Belongs to the VTI1 family.</text>
</comment>
<dbReference type="FunFam" id="1.20.5.110:FF:000078">
    <property type="entry name" value="Vesicle transport through interaction with t-SNAREs 1A"/>
    <property type="match status" value="1"/>
</dbReference>
<dbReference type="GeneTree" id="ENSGT00950000183192"/>
<accession>F6Z6E4</accession>
<evidence type="ECO:0000256" key="4">
    <source>
        <dbReference type="ARBA" id="ARBA00022692"/>
    </source>
</evidence>
<reference evidence="17" key="2">
    <citation type="submission" date="2025-08" db="UniProtKB">
        <authorList>
            <consortium name="Ensembl"/>
        </authorList>
    </citation>
    <scope>IDENTIFICATION</scope>
</reference>
<evidence type="ECO:0000256" key="14">
    <source>
        <dbReference type="ARBA" id="ARBA00082368"/>
    </source>
</evidence>
<dbReference type="InterPro" id="IPR038407">
    <property type="entry name" value="v-SNARE_N_sf"/>
</dbReference>
<feature type="coiled-coil region" evidence="15">
    <location>
        <begin position="34"/>
        <end position="110"/>
    </location>
</feature>
<keyword evidence="3" id="KW-0813">Transport</keyword>
<comment type="subcellular location">
    <subcellularLocation>
        <location evidence="10">Endomembrane system</location>
        <topology evidence="10">Single-pass type IV membrane protein</topology>
    </subcellularLocation>
    <subcellularLocation>
        <location evidence="1">Golgi apparatus membrane</location>
        <topology evidence="1">Single-pass membrane protein</topology>
    </subcellularLocation>
</comment>
<proteinExistence type="inferred from homology"/>
<dbReference type="GO" id="GO:0005789">
    <property type="term" value="C:endoplasmic reticulum membrane"/>
    <property type="evidence" value="ECO:0000318"/>
    <property type="project" value="GO_Central"/>
</dbReference>
<dbReference type="GO" id="GO:0006886">
    <property type="term" value="P:intracellular protein transport"/>
    <property type="evidence" value="ECO:0007669"/>
    <property type="project" value="InterPro"/>
</dbReference>
<evidence type="ECO:0000256" key="13">
    <source>
        <dbReference type="ARBA" id="ARBA00081711"/>
    </source>
</evidence>
<evidence type="ECO:0000256" key="9">
    <source>
        <dbReference type="ARBA" id="ARBA00023136"/>
    </source>
</evidence>
<evidence type="ECO:0000256" key="8">
    <source>
        <dbReference type="ARBA" id="ARBA00023054"/>
    </source>
</evidence>
<dbReference type="Pfam" id="PF12352">
    <property type="entry name" value="V-SNARE_C"/>
    <property type="match status" value="1"/>
</dbReference>
<dbReference type="FunCoup" id="F6Z6E4">
    <property type="interactions" value="153"/>
</dbReference>
<dbReference type="HOGENOM" id="CLU_075474_1_0_1"/>
<keyword evidence="5" id="KW-0653">Protein transport</keyword>
<dbReference type="Proteomes" id="UP000008144">
    <property type="component" value="Unassembled WGS sequence"/>
</dbReference>
<reference evidence="17" key="3">
    <citation type="submission" date="2025-09" db="UniProtKB">
        <authorList>
            <consortium name="Ensembl"/>
        </authorList>
    </citation>
    <scope>IDENTIFICATION</scope>
</reference>
<dbReference type="GO" id="GO:0005484">
    <property type="term" value="F:SNAP receptor activity"/>
    <property type="evidence" value="ECO:0000318"/>
    <property type="project" value="GO_Central"/>
</dbReference>
<evidence type="ECO:0000256" key="2">
    <source>
        <dbReference type="ARBA" id="ARBA00006108"/>
    </source>
</evidence>
<evidence type="ECO:0000256" key="10">
    <source>
        <dbReference type="ARBA" id="ARBA00046280"/>
    </source>
</evidence>
<dbReference type="GO" id="GO:0000149">
    <property type="term" value="F:SNARE binding"/>
    <property type="evidence" value="ECO:0000318"/>
    <property type="project" value="GO_Central"/>
</dbReference>
<evidence type="ECO:0000256" key="1">
    <source>
        <dbReference type="ARBA" id="ARBA00004194"/>
    </source>
</evidence>
<keyword evidence="6" id="KW-1133">Transmembrane helix</keyword>
<dbReference type="InParanoid" id="F6Z6E4"/>
<comment type="subunit">
    <text evidence="11">Interacts with distinct SNARE complexes that contain either STX5 or STX6. Interacts with NAPA and, to a lesser extent, with NAPG. Identified in a complex containing STX6, STX12, VAMP4 and VTI1A.</text>
</comment>
<keyword evidence="18" id="KW-1185">Reference proteome</keyword>
<dbReference type="SUPFAM" id="SSF58038">
    <property type="entry name" value="SNARE fusion complex"/>
    <property type="match status" value="1"/>
</dbReference>
<dbReference type="GO" id="GO:0031902">
    <property type="term" value="C:late endosome membrane"/>
    <property type="evidence" value="ECO:0000318"/>
    <property type="project" value="GO_Central"/>
</dbReference>
<dbReference type="STRING" id="7719.ENSCINP00000028512"/>
<dbReference type="InterPro" id="IPR010989">
    <property type="entry name" value="SNARE"/>
</dbReference>
<dbReference type="FunFam" id="1.20.58.400:FF:000001">
    <property type="entry name" value="Vesicle transport through interaction with t-SNAREs homolog 1A"/>
    <property type="match status" value="1"/>
</dbReference>
<keyword evidence="4" id="KW-0812">Transmembrane</keyword>
<dbReference type="Pfam" id="PF05008">
    <property type="entry name" value="V-SNARE"/>
    <property type="match status" value="1"/>
</dbReference>
<evidence type="ECO:0000313" key="17">
    <source>
        <dbReference type="Ensembl" id="ENSCINP00000028512.2"/>
    </source>
</evidence>
<dbReference type="GO" id="GO:0042147">
    <property type="term" value="P:retrograde transport, endosome to Golgi"/>
    <property type="evidence" value="ECO:0000318"/>
    <property type="project" value="GO_Central"/>
</dbReference>
<evidence type="ECO:0000256" key="5">
    <source>
        <dbReference type="ARBA" id="ARBA00022927"/>
    </source>
</evidence>
<dbReference type="PANTHER" id="PTHR21230">
    <property type="entry name" value="VESICLE TRANSPORT V-SNARE PROTEIN VTI1-RELATED"/>
    <property type="match status" value="1"/>
</dbReference>
<name>F6Z6E4_CIOIN</name>
<evidence type="ECO:0000256" key="7">
    <source>
        <dbReference type="ARBA" id="ARBA00023034"/>
    </source>
</evidence>
<keyword evidence="8 15" id="KW-0175">Coiled coil</keyword>
<dbReference type="GO" id="GO:0000139">
    <property type="term" value="C:Golgi membrane"/>
    <property type="evidence" value="ECO:0007669"/>
    <property type="project" value="UniProtKB-SubCell"/>
</dbReference>
<keyword evidence="7" id="KW-0333">Golgi apparatus</keyword>
<dbReference type="GO" id="GO:0048280">
    <property type="term" value="P:vesicle fusion with Golgi apparatus"/>
    <property type="evidence" value="ECO:0000318"/>
    <property type="project" value="GO_Central"/>
</dbReference>
<dbReference type="SUPFAM" id="SSF47661">
    <property type="entry name" value="t-snare proteins"/>
    <property type="match status" value="1"/>
</dbReference>
<dbReference type="GO" id="GO:0006891">
    <property type="term" value="P:intra-Golgi vesicle-mediated transport"/>
    <property type="evidence" value="ECO:0000318"/>
    <property type="project" value="GO_Central"/>
</dbReference>
<reference evidence="18" key="1">
    <citation type="journal article" date="2002" name="Science">
        <title>The draft genome of Ciona intestinalis: insights into chordate and vertebrate origins.</title>
        <authorList>
            <person name="Dehal P."/>
            <person name="Satou Y."/>
            <person name="Campbell R.K."/>
            <person name="Chapman J."/>
            <person name="Degnan B."/>
            <person name="De Tomaso A."/>
            <person name="Davidson B."/>
            <person name="Di Gregorio A."/>
            <person name="Gelpke M."/>
            <person name="Goodstein D.M."/>
            <person name="Harafuji N."/>
            <person name="Hastings K.E."/>
            <person name="Ho I."/>
            <person name="Hotta K."/>
            <person name="Huang W."/>
            <person name="Kawashima T."/>
            <person name="Lemaire P."/>
            <person name="Martinez D."/>
            <person name="Meinertzhagen I.A."/>
            <person name="Necula S."/>
            <person name="Nonaka M."/>
            <person name="Putnam N."/>
            <person name="Rash S."/>
            <person name="Saiga H."/>
            <person name="Satake M."/>
            <person name="Terry A."/>
            <person name="Yamada L."/>
            <person name="Wang H.G."/>
            <person name="Awazu S."/>
            <person name="Azumi K."/>
            <person name="Boore J."/>
            <person name="Branno M."/>
            <person name="Chin-Bow S."/>
            <person name="DeSantis R."/>
            <person name="Doyle S."/>
            <person name="Francino P."/>
            <person name="Keys D.N."/>
            <person name="Haga S."/>
            <person name="Hayashi H."/>
            <person name="Hino K."/>
            <person name="Imai K.S."/>
            <person name="Inaba K."/>
            <person name="Kano S."/>
            <person name="Kobayashi K."/>
            <person name="Kobayashi M."/>
            <person name="Lee B.I."/>
            <person name="Makabe K.W."/>
            <person name="Manohar C."/>
            <person name="Matassi G."/>
            <person name="Medina M."/>
            <person name="Mochizuki Y."/>
            <person name="Mount S."/>
            <person name="Morishita T."/>
            <person name="Miura S."/>
            <person name="Nakayama A."/>
            <person name="Nishizaka S."/>
            <person name="Nomoto H."/>
            <person name="Ohta F."/>
            <person name="Oishi K."/>
            <person name="Rigoutsos I."/>
            <person name="Sano M."/>
            <person name="Sasaki A."/>
            <person name="Sasakura Y."/>
            <person name="Shoguchi E."/>
            <person name="Shin-i T."/>
            <person name="Spagnuolo A."/>
            <person name="Stainier D."/>
            <person name="Suzuki M.M."/>
            <person name="Tassy O."/>
            <person name="Takatori N."/>
            <person name="Tokuoka M."/>
            <person name="Yagi K."/>
            <person name="Yoshizaki F."/>
            <person name="Wada S."/>
            <person name="Zhang C."/>
            <person name="Hyatt P.D."/>
            <person name="Larimer F."/>
            <person name="Detter C."/>
            <person name="Doggett N."/>
            <person name="Glavina T."/>
            <person name="Hawkins T."/>
            <person name="Richardson P."/>
            <person name="Lucas S."/>
            <person name="Kohara Y."/>
            <person name="Levine M."/>
            <person name="Satoh N."/>
            <person name="Rokhsar D.S."/>
        </authorList>
    </citation>
    <scope>NUCLEOTIDE SEQUENCE [LARGE SCALE GENOMIC DNA]</scope>
</reference>
<dbReference type="Gene3D" id="1.20.5.110">
    <property type="match status" value="1"/>
</dbReference>
<dbReference type="Gene3D" id="1.20.58.400">
    <property type="entry name" value="t-snare proteins"/>
    <property type="match status" value="1"/>
</dbReference>
<dbReference type="GO" id="GO:0016236">
    <property type="term" value="P:macroautophagy"/>
    <property type="evidence" value="ECO:0000318"/>
    <property type="project" value="GO_Central"/>
</dbReference>
<organism evidence="17 18">
    <name type="scientific">Ciona intestinalis</name>
    <name type="common">Transparent sea squirt</name>
    <name type="synonym">Ascidia intestinalis</name>
    <dbReference type="NCBI Taxonomy" id="7719"/>
    <lineage>
        <taxon>Eukaryota</taxon>
        <taxon>Metazoa</taxon>
        <taxon>Chordata</taxon>
        <taxon>Tunicata</taxon>
        <taxon>Ascidiacea</taxon>
        <taxon>Phlebobranchia</taxon>
        <taxon>Cionidae</taxon>
        <taxon>Ciona</taxon>
    </lineage>
</organism>
<dbReference type="GO" id="GO:0012507">
    <property type="term" value="C:ER to Golgi transport vesicle membrane"/>
    <property type="evidence" value="ECO:0000318"/>
    <property type="project" value="GO_Central"/>
</dbReference>
<evidence type="ECO:0000256" key="6">
    <source>
        <dbReference type="ARBA" id="ARBA00022989"/>
    </source>
</evidence>
<dbReference type="GO" id="GO:0031201">
    <property type="term" value="C:SNARE complex"/>
    <property type="evidence" value="ECO:0000318"/>
    <property type="project" value="GO_Central"/>
</dbReference>
<evidence type="ECO:0000313" key="18">
    <source>
        <dbReference type="Proteomes" id="UP000008144"/>
    </source>
</evidence>
<evidence type="ECO:0000256" key="12">
    <source>
        <dbReference type="ARBA" id="ARBA00071612"/>
    </source>
</evidence>
<evidence type="ECO:0000256" key="15">
    <source>
        <dbReference type="SAM" id="Coils"/>
    </source>
</evidence>
<dbReference type="InterPro" id="IPR007705">
    <property type="entry name" value="Vesicle_trsprt_v-SNARE_N"/>
</dbReference>